<evidence type="ECO:0000256" key="1">
    <source>
        <dbReference type="ARBA" id="ARBA00023015"/>
    </source>
</evidence>
<protein>
    <recommendedName>
        <fullName evidence="3">HTH deoR-type domain-containing protein</fullName>
    </recommendedName>
</protein>
<dbReference type="Proteomes" id="UP000094757">
    <property type="component" value="Chromosome"/>
</dbReference>
<dbReference type="Pfam" id="PF08220">
    <property type="entry name" value="HTH_DeoR"/>
    <property type="match status" value="1"/>
</dbReference>
<gene>
    <name evidence="4" type="ORF">BCB69_02090</name>
</gene>
<proteinExistence type="predicted"/>
<dbReference type="AlphaFoldDB" id="A0A1B3WD52"/>
<accession>A0A1B3WD52</accession>
<evidence type="ECO:0000313" key="5">
    <source>
        <dbReference type="Proteomes" id="UP000094757"/>
    </source>
</evidence>
<dbReference type="Gene3D" id="1.10.10.10">
    <property type="entry name" value="Winged helix-like DNA-binding domain superfamily/Winged helix DNA-binding domain"/>
    <property type="match status" value="1"/>
</dbReference>
<organism evidence="4 5">
    <name type="scientific">Dialister pneumosintes</name>
    <dbReference type="NCBI Taxonomy" id="39950"/>
    <lineage>
        <taxon>Bacteria</taxon>
        <taxon>Bacillati</taxon>
        <taxon>Bacillota</taxon>
        <taxon>Negativicutes</taxon>
        <taxon>Veillonellales</taxon>
        <taxon>Veillonellaceae</taxon>
        <taxon>Dialister</taxon>
    </lineage>
</organism>
<dbReference type="InterPro" id="IPR029069">
    <property type="entry name" value="HotDog_dom_sf"/>
</dbReference>
<evidence type="ECO:0000313" key="4">
    <source>
        <dbReference type="EMBL" id="AOH38871.1"/>
    </source>
</evidence>
<dbReference type="KEGG" id="dpn:BCB69_02090"/>
<reference evidence="5" key="1">
    <citation type="submission" date="2016-08" db="EMBL/GenBank/DDBJ databases">
        <authorList>
            <person name="Holder M.E."/>
            <person name="Ajami N.J."/>
            <person name="Petrosino J.F."/>
        </authorList>
    </citation>
    <scope>NUCLEOTIDE SEQUENCE [LARGE SCALE GENOMIC DNA]</scope>
    <source>
        <strain evidence="5">F0677</strain>
    </source>
</reference>
<sequence>MTMKPLNTKEERRKNIHEAVRQNPMLTDSELANLFSVSQATIRLDRQALGIPEMRKRIKNAIQKNMISVDRYHGEIEILQLELNRKGLALITITSDMVDNSGYVPAEKMYGVSVELAKRLIGNKLDPTQVGNIKYKTAISAGKKLVVKMKVARVKETKEYIYIVFYDREHEVFRAKFIADIAVKGR</sequence>
<dbReference type="InterPro" id="IPR036388">
    <property type="entry name" value="WH-like_DNA-bd_sf"/>
</dbReference>
<evidence type="ECO:0000259" key="3">
    <source>
        <dbReference type="Pfam" id="PF08220"/>
    </source>
</evidence>
<keyword evidence="1" id="KW-0805">Transcription regulation</keyword>
<keyword evidence="2" id="KW-0804">Transcription</keyword>
<dbReference type="STRING" id="39950.BCB69_02090"/>
<dbReference type="GO" id="GO:0003700">
    <property type="term" value="F:DNA-binding transcription factor activity"/>
    <property type="evidence" value="ECO:0007669"/>
    <property type="project" value="InterPro"/>
</dbReference>
<dbReference type="RefSeq" id="WP_069176878.1">
    <property type="nucleotide sequence ID" value="NZ_CP017037.1"/>
</dbReference>
<dbReference type="InterPro" id="IPR036390">
    <property type="entry name" value="WH_DNA-bd_sf"/>
</dbReference>
<name>A0A1B3WD52_9FIRM</name>
<dbReference type="EMBL" id="CP017037">
    <property type="protein sequence ID" value="AOH38871.1"/>
    <property type="molecule type" value="Genomic_DNA"/>
</dbReference>
<dbReference type="InterPro" id="IPR001034">
    <property type="entry name" value="DeoR_HTH"/>
</dbReference>
<evidence type="ECO:0000256" key="2">
    <source>
        <dbReference type="ARBA" id="ARBA00023163"/>
    </source>
</evidence>
<dbReference type="SUPFAM" id="SSF46785">
    <property type="entry name" value="Winged helix' DNA-binding domain"/>
    <property type="match status" value="1"/>
</dbReference>
<dbReference type="SUPFAM" id="SSF54637">
    <property type="entry name" value="Thioesterase/thiol ester dehydrase-isomerase"/>
    <property type="match status" value="1"/>
</dbReference>
<dbReference type="Gene3D" id="3.10.129.10">
    <property type="entry name" value="Hotdog Thioesterase"/>
    <property type="match status" value="1"/>
</dbReference>
<feature type="domain" description="HTH deoR-type" evidence="3">
    <location>
        <begin position="12"/>
        <end position="49"/>
    </location>
</feature>